<comment type="similarity">
    <text evidence="1 2">Belongs to the BioY family.</text>
</comment>
<keyword evidence="2" id="KW-0813">Transport</keyword>
<dbReference type="PIRSF" id="PIRSF016661">
    <property type="entry name" value="BioY"/>
    <property type="match status" value="1"/>
</dbReference>
<comment type="subcellular location">
    <subcellularLocation>
        <location evidence="2">Cell membrane</location>
        <topology evidence="2">Multi-pass membrane protein</topology>
    </subcellularLocation>
</comment>
<dbReference type="GO" id="GO:0015225">
    <property type="term" value="F:biotin transmembrane transporter activity"/>
    <property type="evidence" value="ECO:0007669"/>
    <property type="project" value="UniProtKB-UniRule"/>
</dbReference>
<dbReference type="Gene3D" id="1.10.1760.20">
    <property type="match status" value="1"/>
</dbReference>
<feature type="transmembrane region" description="Helical" evidence="3">
    <location>
        <begin position="159"/>
        <end position="181"/>
    </location>
</feature>
<keyword evidence="3" id="KW-1133">Transmembrane helix</keyword>
<organism evidence="4 5">
    <name type="scientific">Candidatus Desulfolinea nitratireducens</name>
    <dbReference type="NCBI Taxonomy" id="2841698"/>
    <lineage>
        <taxon>Bacteria</taxon>
        <taxon>Bacillati</taxon>
        <taxon>Chloroflexota</taxon>
        <taxon>Anaerolineae</taxon>
        <taxon>Anaerolineales</taxon>
        <taxon>Anaerolineales incertae sedis</taxon>
        <taxon>Candidatus Desulfolinea</taxon>
    </lineage>
</organism>
<evidence type="ECO:0000256" key="3">
    <source>
        <dbReference type="SAM" id="Phobius"/>
    </source>
</evidence>
<feature type="transmembrane region" description="Helical" evidence="3">
    <location>
        <begin position="73"/>
        <end position="96"/>
    </location>
</feature>
<feature type="transmembrane region" description="Helical" evidence="3">
    <location>
        <begin position="131"/>
        <end position="153"/>
    </location>
</feature>
<keyword evidence="2" id="KW-1003">Cell membrane</keyword>
<dbReference type="GO" id="GO:0005886">
    <property type="term" value="C:plasma membrane"/>
    <property type="evidence" value="ECO:0007669"/>
    <property type="project" value="UniProtKB-SubCell"/>
</dbReference>
<dbReference type="PANTHER" id="PTHR34295:SF1">
    <property type="entry name" value="BIOTIN TRANSPORTER BIOY"/>
    <property type="match status" value="1"/>
</dbReference>
<dbReference type="PANTHER" id="PTHR34295">
    <property type="entry name" value="BIOTIN TRANSPORTER BIOY"/>
    <property type="match status" value="1"/>
</dbReference>
<comment type="caution">
    <text evidence="4">The sequence shown here is derived from an EMBL/GenBank/DDBJ whole genome shotgun (WGS) entry which is preliminary data.</text>
</comment>
<feature type="transmembrane region" description="Helical" evidence="3">
    <location>
        <begin position="102"/>
        <end position="119"/>
    </location>
</feature>
<dbReference type="InterPro" id="IPR003784">
    <property type="entry name" value="BioY"/>
</dbReference>
<keyword evidence="3" id="KW-0812">Transmembrane</keyword>
<dbReference type="Proteomes" id="UP000614469">
    <property type="component" value="Unassembled WGS sequence"/>
</dbReference>
<protein>
    <recommendedName>
        <fullName evidence="2">Biotin transporter</fullName>
    </recommendedName>
</protein>
<evidence type="ECO:0000256" key="2">
    <source>
        <dbReference type="PIRNR" id="PIRNR016661"/>
    </source>
</evidence>
<sequence length="190" mass="19927">MTTLAPTLTMRSFPRAAAWLRDLILLITGVILVAMLAQGKIPLPFTPVPLTGQTFAVLLVGATLGSKRGAASLILYTVLGALGLPFFAGGASGMAYLSGPTLGYLVGFVIAAYFVGKLAERGLERNLRTSLIPFIVGTLIIYLFGAGWLAILFGVEKALALGVLPFLIGDLIKMVLAALVLPGAWKLAQQ</sequence>
<evidence type="ECO:0000256" key="1">
    <source>
        <dbReference type="ARBA" id="ARBA00010692"/>
    </source>
</evidence>
<proteinExistence type="inferred from homology"/>
<feature type="transmembrane region" description="Helical" evidence="3">
    <location>
        <begin position="49"/>
        <end position="66"/>
    </location>
</feature>
<name>A0A8J6TIK4_9CHLR</name>
<accession>A0A8J6TIK4</accession>
<keyword evidence="2 3" id="KW-0472">Membrane</keyword>
<dbReference type="Pfam" id="PF02632">
    <property type="entry name" value="BioY"/>
    <property type="match status" value="1"/>
</dbReference>
<dbReference type="EMBL" id="JACNJN010000061">
    <property type="protein sequence ID" value="MBC8334362.1"/>
    <property type="molecule type" value="Genomic_DNA"/>
</dbReference>
<evidence type="ECO:0000313" key="4">
    <source>
        <dbReference type="EMBL" id="MBC8334362.1"/>
    </source>
</evidence>
<evidence type="ECO:0000313" key="5">
    <source>
        <dbReference type="Proteomes" id="UP000614469"/>
    </source>
</evidence>
<reference evidence="4 5" key="1">
    <citation type="submission" date="2020-08" db="EMBL/GenBank/DDBJ databases">
        <title>Bridging the membrane lipid divide: bacteria of the FCB group superphylum have the potential to synthesize archaeal ether lipids.</title>
        <authorList>
            <person name="Villanueva L."/>
            <person name="Von Meijenfeldt F.A.B."/>
            <person name="Westbye A.B."/>
            <person name="Yadav S."/>
            <person name="Hopmans E.C."/>
            <person name="Dutilh B.E."/>
            <person name="Sinninghe Damste J.S."/>
        </authorList>
    </citation>
    <scope>NUCLEOTIDE SEQUENCE [LARGE SCALE GENOMIC DNA]</scope>
    <source>
        <strain evidence="4">NIOZ-UU36</strain>
    </source>
</reference>
<gene>
    <name evidence="4" type="ORF">H8E29_03775</name>
</gene>
<dbReference type="AlphaFoldDB" id="A0A8J6TIK4"/>